<evidence type="ECO:0000256" key="2">
    <source>
        <dbReference type="ARBA" id="ARBA00022737"/>
    </source>
</evidence>
<keyword evidence="3" id="KW-0238">DNA-binding</keyword>
<dbReference type="Pfam" id="PF12773">
    <property type="entry name" value="DZR"/>
    <property type="match status" value="1"/>
</dbReference>
<dbReference type="EMBL" id="FNPB01000002">
    <property type="protein sequence ID" value="SDX80057.1"/>
    <property type="molecule type" value="Genomic_DNA"/>
</dbReference>
<comment type="similarity">
    <text evidence="1">Belongs to the TBP family.</text>
</comment>
<name>A0A1H3ENC7_9EURY</name>
<feature type="domain" description="DZANK-type" evidence="6">
    <location>
        <begin position="169"/>
        <end position="212"/>
    </location>
</feature>
<dbReference type="GO" id="GO:0003677">
    <property type="term" value="F:DNA binding"/>
    <property type="evidence" value="ECO:0007669"/>
    <property type="project" value="UniProtKB-KW"/>
</dbReference>
<feature type="region of interest" description="Disordered" evidence="5">
    <location>
        <begin position="131"/>
        <end position="165"/>
    </location>
</feature>
<dbReference type="InterPro" id="IPR000814">
    <property type="entry name" value="TBP"/>
</dbReference>
<dbReference type="STRING" id="660517.SAMN04487946_102398"/>
<evidence type="ECO:0000256" key="3">
    <source>
        <dbReference type="ARBA" id="ARBA00023125"/>
    </source>
</evidence>
<dbReference type="Gene3D" id="3.30.310.10">
    <property type="entry name" value="TATA-Binding Protein"/>
    <property type="match status" value="1"/>
</dbReference>
<dbReference type="Pfam" id="PF00352">
    <property type="entry name" value="TBP"/>
    <property type="match status" value="1"/>
</dbReference>
<gene>
    <name evidence="7" type="ORF">SAMN04487946_102398</name>
</gene>
<keyword evidence="4" id="KW-0804">Transcription</keyword>
<dbReference type="SUPFAM" id="SSF55945">
    <property type="entry name" value="TATA-box binding protein-like"/>
    <property type="match status" value="1"/>
</dbReference>
<dbReference type="OrthoDB" id="386997at2157"/>
<dbReference type="AlphaFoldDB" id="A0A1H3ENC7"/>
<protein>
    <submittedName>
        <fullName evidence="7">TATA binding protein of transcription factor TFIID</fullName>
    </submittedName>
</protein>
<organism evidence="7 8">
    <name type="scientific">Halobellus clavatus</name>
    <dbReference type="NCBI Taxonomy" id="660517"/>
    <lineage>
        <taxon>Archaea</taxon>
        <taxon>Methanobacteriati</taxon>
        <taxon>Methanobacteriota</taxon>
        <taxon>Stenosarchaea group</taxon>
        <taxon>Halobacteria</taxon>
        <taxon>Halobacteriales</taxon>
        <taxon>Haloferacaceae</taxon>
        <taxon>Halobellus</taxon>
    </lineage>
</organism>
<dbReference type="Proteomes" id="UP000199170">
    <property type="component" value="Unassembled WGS sequence"/>
</dbReference>
<evidence type="ECO:0000256" key="4">
    <source>
        <dbReference type="ARBA" id="ARBA00023163"/>
    </source>
</evidence>
<evidence type="ECO:0000256" key="5">
    <source>
        <dbReference type="SAM" id="MobiDB-lite"/>
    </source>
</evidence>
<dbReference type="InterPro" id="IPR012295">
    <property type="entry name" value="TBP_dom_sf"/>
</dbReference>
<feature type="compositionally biased region" description="Low complexity" evidence="5">
    <location>
        <begin position="146"/>
        <end position="158"/>
    </location>
</feature>
<evidence type="ECO:0000259" key="6">
    <source>
        <dbReference type="Pfam" id="PF12773"/>
    </source>
</evidence>
<reference evidence="8" key="1">
    <citation type="submission" date="2016-10" db="EMBL/GenBank/DDBJ databases">
        <authorList>
            <person name="Varghese N."/>
            <person name="Submissions S."/>
        </authorList>
    </citation>
    <scope>NUCLEOTIDE SEQUENCE [LARGE SCALE GENOMIC DNA]</scope>
    <source>
        <strain evidence="8">CGMCC 1.10118</strain>
    </source>
</reference>
<keyword evidence="8" id="KW-1185">Reference proteome</keyword>
<dbReference type="GO" id="GO:0006352">
    <property type="term" value="P:DNA-templated transcription initiation"/>
    <property type="evidence" value="ECO:0007669"/>
    <property type="project" value="InterPro"/>
</dbReference>
<proteinExistence type="inferred from homology"/>
<evidence type="ECO:0000313" key="7">
    <source>
        <dbReference type="EMBL" id="SDX80057.1"/>
    </source>
</evidence>
<keyword evidence="2" id="KW-0677">Repeat</keyword>
<evidence type="ECO:0000256" key="1">
    <source>
        <dbReference type="ARBA" id="ARBA00005560"/>
    </source>
</evidence>
<evidence type="ECO:0000313" key="8">
    <source>
        <dbReference type="Proteomes" id="UP000199170"/>
    </source>
</evidence>
<dbReference type="InterPro" id="IPR025874">
    <property type="entry name" value="DZR"/>
</dbReference>
<sequence>MSETTVAAGDVLRRLDELGAVTEADVGTTAYADLESQLNLNAAAIGLGLEEVAYEPERFPGLVYHPEDGAEAVAAVLGNGTVFVACEESVGAHDVVDEVTESLVELGLLADPGPAATFSLSPTEVPVPPEYEIGGTGSAEPDAEDATGSTATTAADESAPNDGGTEIECDNCGHGLTGEENFCPECGEELQARCRACGFELSGGENFCPECGTNVAAD</sequence>
<accession>A0A1H3ENC7</accession>